<keyword evidence="3" id="KW-0479">Metal-binding</keyword>
<dbReference type="GO" id="GO:0046872">
    <property type="term" value="F:metal ion binding"/>
    <property type="evidence" value="ECO:0007669"/>
    <property type="project" value="UniProtKB-KW"/>
</dbReference>
<evidence type="ECO:0000313" key="8">
    <source>
        <dbReference type="Proteomes" id="UP000030664"/>
    </source>
</evidence>
<comment type="cofactor">
    <cofactor evidence="2">
        <name>Mg(2+)</name>
        <dbReference type="ChEBI" id="CHEBI:18420"/>
    </cofactor>
</comment>
<dbReference type="PANTHER" id="PTHR12318">
    <property type="entry name" value="TESTOSTERONE-REGULATED PROTEIN RP2"/>
    <property type="match status" value="1"/>
</dbReference>
<dbReference type="PANTHER" id="PTHR12318:SF0">
    <property type="entry name" value="ACYL-COENZYME A DIPHOSPHATASE NUDT19"/>
    <property type="match status" value="1"/>
</dbReference>
<dbReference type="Gene3D" id="3.90.79.10">
    <property type="entry name" value="Nucleoside Triphosphate Pyrophosphohydrolase"/>
    <property type="match status" value="1"/>
</dbReference>
<dbReference type="STRING" id="223184.AS25_11290"/>
<protein>
    <recommendedName>
        <fullName evidence="9">NUDIX hydrolase</fullName>
    </recommendedName>
</protein>
<dbReference type="InterPro" id="IPR015797">
    <property type="entry name" value="NUDIX_hydrolase-like_dom_sf"/>
</dbReference>
<dbReference type="SUPFAM" id="SSF55811">
    <property type="entry name" value="Nudix"/>
    <property type="match status" value="1"/>
</dbReference>
<name>A0A0B0DEM4_9MICC</name>
<gene>
    <name evidence="7" type="ORF">AS25_11290</name>
</gene>
<comment type="caution">
    <text evidence="7">The sequence shown here is derived from an EMBL/GenBank/DDBJ whole genome shotgun (WGS) entry which is preliminary data.</text>
</comment>
<evidence type="ECO:0000256" key="4">
    <source>
        <dbReference type="ARBA" id="ARBA00022801"/>
    </source>
</evidence>
<reference evidence="7 8" key="1">
    <citation type="submission" date="2014-09" db="EMBL/GenBank/DDBJ databases">
        <title>High-quality draft genome sequence of Kocuria marina SO9-6, an actinobacterium isolated from a copper mine.</title>
        <authorList>
            <person name="Castro D.B."/>
            <person name="Pereira L.B."/>
            <person name="Silva M.V."/>
            <person name="Silva B.P."/>
            <person name="Zanardi B.R."/>
            <person name="Carlos C."/>
            <person name="Belgini D.R."/>
            <person name="Limache E.G."/>
            <person name="Lacerda G.V."/>
            <person name="Nery M.B."/>
            <person name="Gomes M.B."/>
            <person name="Souza S."/>
            <person name="Silva T.M."/>
            <person name="Rodrigues V.D."/>
            <person name="Paulino L.C."/>
            <person name="Vicentini R."/>
            <person name="Ferraz L.F."/>
            <person name="Ottoboni L.M."/>
        </authorList>
    </citation>
    <scope>NUCLEOTIDE SEQUENCE [LARGE SCALE GENOMIC DNA]</scope>
    <source>
        <strain evidence="7 8">SO9-6</strain>
    </source>
</reference>
<evidence type="ECO:0000256" key="3">
    <source>
        <dbReference type="ARBA" id="ARBA00022723"/>
    </source>
</evidence>
<evidence type="ECO:0000256" key="1">
    <source>
        <dbReference type="ARBA" id="ARBA00001936"/>
    </source>
</evidence>
<keyword evidence="4" id="KW-0378">Hydrolase</keyword>
<evidence type="ECO:0000256" key="6">
    <source>
        <dbReference type="ARBA" id="ARBA00023211"/>
    </source>
</evidence>
<comment type="cofactor">
    <cofactor evidence="1">
        <name>Mn(2+)</name>
        <dbReference type="ChEBI" id="CHEBI:29035"/>
    </cofactor>
</comment>
<dbReference type="InterPro" id="IPR039121">
    <property type="entry name" value="NUDT19"/>
</dbReference>
<evidence type="ECO:0000256" key="5">
    <source>
        <dbReference type="ARBA" id="ARBA00022842"/>
    </source>
</evidence>
<proteinExistence type="predicted"/>
<evidence type="ECO:0000256" key="2">
    <source>
        <dbReference type="ARBA" id="ARBA00001946"/>
    </source>
</evidence>
<keyword evidence="6" id="KW-0464">Manganese</keyword>
<evidence type="ECO:0008006" key="9">
    <source>
        <dbReference type="Google" id="ProtNLM"/>
    </source>
</evidence>
<dbReference type="EMBL" id="JROM01000048">
    <property type="protein sequence ID" value="KHE73724.1"/>
    <property type="molecule type" value="Genomic_DNA"/>
</dbReference>
<evidence type="ECO:0000313" key="7">
    <source>
        <dbReference type="EMBL" id="KHE73724.1"/>
    </source>
</evidence>
<organism evidence="7 8">
    <name type="scientific">Kocuria marina</name>
    <dbReference type="NCBI Taxonomy" id="223184"/>
    <lineage>
        <taxon>Bacteria</taxon>
        <taxon>Bacillati</taxon>
        <taxon>Actinomycetota</taxon>
        <taxon>Actinomycetes</taxon>
        <taxon>Micrococcales</taxon>
        <taxon>Micrococcaceae</taxon>
        <taxon>Kocuria</taxon>
    </lineage>
</organism>
<sequence length="304" mass="33399">MGAGRGNERIFAVPRAYSKAARAWMERGLGLHGSAPRHGAATVFVRDGEHGVETLMLHRPGRQSMGTLSFPGGVCESSDDEPLDWHGPSPAQWAHKLLSEDIGRTRRSVVAAARKVFVETGILLAGSPGRGVAESVDGADWMSSRERLAAEEISFADLLAKRSLTFHSECLRPLSHWITSDFVHQRVDLQFYAAALPVGQRPAPLATQRGRAWLEWVDARALLEDPWSTPVPEMFRRQSEDAALTEDPWHFDINELTTPGVQCALESVAQAGSAVAFLAARRDLRVKSPRLDLRDGEPVLVLDE</sequence>
<keyword evidence="5" id="KW-0460">Magnesium</keyword>
<dbReference type="AlphaFoldDB" id="A0A0B0DEM4"/>
<dbReference type="Proteomes" id="UP000030664">
    <property type="component" value="Unassembled WGS sequence"/>
</dbReference>
<accession>A0A0B0DEM4</accession>
<dbReference type="eggNOG" id="COG0494">
    <property type="taxonomic scope" value="Bacteria"/>
</dbReference>
<dbReference type="GO" id="GO:0016818">
    <property type="term" value="F:hydrolase activity, acting on acid anhydrides, in phosphorus-containing anhydrides"/>
    <property type="evidence" value="ECO:0007669"/>
    <property type="project" value="InterPro"/>
</dbReference>